<comment type="caution">
    <text evidence="2">The sequence shown here is derived from an EMBL/GenBank/DDBJ whole genome shotgun (WGS) entry which is preliminary data.</text>
</comment>
<dbReference type="InterPro" id="IPR052340">
    <property type="entry name" value="RNase_Y/CdgJ"/>
</dbReference>
<keyword evidence="3" id="KW-1185">Reference proteome</keyword>
<evidence type="ECO:0000259" key="1">
    <source>
        <dbReference type="PROSITE" id="PS51833"/>
    </source>
</evidence>
<sequence>MDRQDPFLQQAAAMPAMPEVARKLLKSFDRDDLAIGELTHLIGQDQTLSAKVLRMANSARYAPTRTIAVLSDAAACLGMRTLRDLTLSASMTGAFPSLPGFDRLVFWRDNLANAAYAQTLARGLDADPDVAYLGGLMLRTGQVLMAMVVPQAMAEVARHHLDMDVDTRIGFEQSIVGRSHPTVTAALARHWQFPEALASAFEAAAEPLAARPFCRLGAVLRLASVVTESRDRGLSASAGLLAAQPELVEHLQLDLEWLETHLPAHALATAGADMLMN</sequence>
<evidence type="ECO:0000313" key="3">
    <source>
        <dbReference type="Proteomes" id="UP001365405"/>
    </source>
</evidence>
<name>A0ABU9CAI0_9BURK</name>
<organism evidence="2 3">
    <name type="scientific">Pseudaquabacterium inlustre</name>
    <dbReference type="NCBI Taxonomy" id="2984192"/>
    <lineage>
        <taxon>Bacteria</taxon>
        <taxon>Pseudomonadati</taxon>
        <taxon>Pseudomonadota</taxon>
        <taxon>Betaproteobacteria</taxon>
        <taxon>Burkholderiales</taxon>
        <taxon>Sphaerotilaceae</taxon>
        <taxon>Pseudaquabacterium</taxon>
    </lineage>
</organism>
<dbReference type="PROSITE" id="PS51833">
    <property type="entry name" value="HDOD"/>
    <property type="match status" value="1"/>
</dbReference>
<gene>
    <name evidence="2" type="ORF">AACH10_01385</name>
</gene>
<proteinExistence type="predicted"/>
<feature type="domain" description="HDOD" evidence="1">
    <location>
        <begin position="14"/>
        <end position="207"/>
    </location>
</feature>
<dbReference type="Gene3D" id="1.10.3210.10">
    <property type="entry name" value="Hypothetical protein af1432"/>
    <property type="match status" value="1"/>
</dbReference>
<reference evidence="2 3" key="1">
    <citation type="submission" date="2024-04" db="EMBL/GenBank/DDBJ databases">
        <title>Novel species of the genus Ideonella isolated from streams.</title>
        <authorList>
            <person name="Lu H."/>
        </authorList>
    </citation>
    <scope>NUCLEOTIDE SEQUENCE [LARGE SCALE GENOMIC DNA]</scope>
    <source>
        <strain evidence="2 3">DXS22W</strain>
    </source>
</reference>
<dbReference type="PANTHER" id="PTHR33525:SF3">
    <property type="entry name" value="RIBONUCLEASE Y"/>
    <property type="match status" value="1"/>
</dbReference>
<dbReference type="InterPro" id="IPR013976">
    <property type="entry name" value="HDOD"/>
</dbReference>
<dbReference type="Proteomes" id="UP001365405">
    <property type="component" value="Unassembled WGS sequence"/>
</dbReference>
<protein>
    <submittedName>
        <fullName evidence="2">HDOD domain-containing protein</fullName>
    </submittedName>
</protein>
<dbReference type="Pfam" id="PF08668">
    <property type="entry name" value="HDOD"/>
    <property type="match status" value="1"/>
</dbReference>
<dbReference type="PANTHER" id="PTHR33525">
    <property type="match status" value="1"/>
</dbReference>
<evidence type="ECO:0000313" key="2">
    <source>
        <dbReference type="EMBL" id="MEK8048884.1"/>
    </source>
</evidence>
<dbReference type="RefSeq" id="WP_341408557.1">
    <property type="nucleotide sequence ID" value="NZ_JBBUTH010000001.1"/>
</dbReference>
<dbReference type="EMBL" id="JBBUTH010000001">
    <property type="protein sequence ID" value="MEK8048884.1"/>
    <property type="molecule type" value="Genomic_DNA"/>
</dbReference>
<accession>A0ABU9CAI0</accession>
<dbReference type="SUPFAM" id="SSF109604">
    <property type="entry name" value="HD-domain/PDEase-like"/>
    <property type="match status" value="1"/>
</dbReference>